<evidence type="ECO:0000313" key="2">
    <source>
        <dbReference type="EMBL" id="KKU17326.1"/>
    </source>
</evidence>
<dbReference type="PIRSF" id="PIRSF009320">
    <property type="entry name" value="Nuc_binding_HP_1000"/>
    <property type="match status" value="1"/>
</dbReference>
<sequence length="261" mass="28833">MAKVISLCNQKGGVGKSTTAVNLAAFLAALGKYVLLLDLDPQANATSGFGLNPHRLERSVYHGLIGGCQPEEIIKKTPLFGCEIMPASPDLAGAAVELVNVSGREYRLREFLQRIRGNYDYILIDSPPSLGLLTINGLVAADEVIIPVQCEYYALEGLSQLLKTVELVRENLGVDLKVMGALLTMFDKRNKLCREVAKEVGRNFPYYVFNAIIPRNIELAEAPSHGQTIFQYQPSSRGAKAYRQFAEELIKFEEKIKHASF</sequence>
<comment type="caution">
    <text evidence="2">The sequence shown here is derived from an EMBL/GenBank/DDBJ whole genome shotgun (WGS) entry which is preliminary data.</text>
</comment>
<dbReference type="EMBL" id="LCLO01000036">
    <property type="protein sequence ID" value="KKU17326.1"/>
    <property type="molecule type" value="Genomic_DNA"/>
</dbReference>
<dbReference type="CDD" id="cd02042">
    <property type="entry name" value="ParAB_family"/>
    <property type="match status" value="1"/>
</dbReference>
<name>A0A0G1N9Y9_9BACT</name>
<reference evidence="2 3" key="1">
    <citation type="journal article" date="2015" name="Nature">
        <title>rRNA introns, odd ribosomes, and small enigmatic genomes across a large radiation of phyla.</title>
        <authorList>
            <person name="Brown C.T."/>
            <person name="Hug L.A."/>
            <person name="Thomas B.C."/>
            <person name="Sharon I."/>
            <person name="Castelle C.J."/>
            <person name="Singh A."/>
            <person name="Wilkins M.J."/>
            <person name="Williams K.H."/>
            <person name="Banfield J.F."/>
        </authorList>
    </citation>
    <scope>NUCLEOTIDE SEQUENCE [LARGE SCALE GENOMIC DNA]</scope>
</reference>
<dbReference type="InterPro" id="IPR025669">
    <property type="entry name" value="AAA_dom"/>
</dbReference>
<dbReference type="InterPro" id="IPR027417">
    <property type="entry name" value="P-loop_NTPase"/>
</dbReference>
<dbReference type="AlphaFoldDB" id="A0A0G1N9Y9"/>
<dbReference type="FunFam" id="3.40.50.300:FF:000285">
    <property type="entry name" value="Sporulation initiation inhibitor Soj"/>
    <property type="match status" value="1"/>
</dbReference>
<feature type="domain" description="AAA" evidence="1">
    <location>
        <begin position="2"/>
        <end position="177"/>
    </location>
</feature>
<dbReference type="PATRIC" id="fig|1618614.3.peg.459"/>
<protein>
    <submittedName>
        <fullName evidence="2">Cobyrinic acid ac-diamide synthase</fullName>
    </submittedName>
</protein>
<dbReference type="PANTHER" id="PTHR13696:SF52">
    <property type="entry name" value="PARA FAMILY PROTEIN CT_582"/>
    <property type="match status" value="1"/>
</dbReference>
<organism evidence="2 3">
    <name type="scientific">Candidatus Azambacteria bacterium GW2011_GWA2_45_90</name>
    <dbReference type="NCBI Taxonomy" id="1618614"/>
    <lineage>
        <taxon>Bacteria</taxon>
        <taxon>Candidatus Azamiibacteriota</taxon>
    </lineage>
</organism>
<dbReference type="Gene3D" id="3.40.50.300">
    <property type="entry name" value="P-loop containing nucleotide triphosphate hydrolases"/>
    <property type="match status" value="1"/>
</dbReference>
<accession>A0A0G1N9Y9</accession>
<dbReference type="Pfam" id="PF13614">
    <property type="entry name" value="AAA_31"/>
    <property type="match status" value="1"/>
</dbReference>
<gene>
    <name evidence="2" type="ORF">UX27_C0036G0004</name>
</gene>
<dbReference type="SUPFAM" id="SSF52540">
    <property type="entry name" value="P-loop containing nucleoside triphosphate hydrolases"/>
    <property type="match status" value="1"/>
</dbReference>
<dbReference type="PANTHER" id="PTHR13696">
    <property type="entry name" value="P-LOOP CONTAINING NUCLEOSIDE TRIPHOSPHATE HYDROLASE"/>
    <property type="match status" value="1"/>
</dbReference>
<evidence type="ECO:0000313" key="3">
    <source>
        <dbReference type="Proteomes" id="UP000034644"/>
    </source>
</evidence>
<evidence type="ECO:0000259" key="1">
    <source>
        <dbReference type="Pfam" id="PF13614"/>
    </source>
</evidence>
<proteinExistence type="predicted"/>
<dbReference type="InterPro" id="IPR050678">
    <property type="entry name" value="DNA_Partitioning_ATPase"/>
</dbReference>
<dbReference type="Proteomes" id="UP000034644">
    <property type="component" value="Unassembled WGS sequence"/>
</dbReference>